<evidence type="ECO:0000256" key="1">
    <source>
        <dbReference type="SAM" id="Phobius"/>
    </source>
</evidence>
<reference evidence="2" key="1">
    <citation type="submission" date="2025-08" db="UniProtKB">
        <authorList>
            <consortium name="Ensembl"/>
        </authorList>
    </citation>
    <scope>IDENTIFICATION</scope>
</reference>
<keyword evidence="1" id="KW-0812">Transmembrane</keyword>
<evidence type="ECO:0000313" key="3">
    <source>
        <dbReference type="Proteomes" id="UP000694415"/>
    </source>
</evidence>
<proteinExistence type="predicted"/>
<protein>
    <submittedName>
        <fullName evidence="2">Uncharacterized protein</fullName>
    </submittedName>
</protein>
<keyword evidence="1" id="KW-1133">Transmembrane helix</keyword>
<accession>A0A8C6G7H2</accession>
<dbReference type="AlphaFoldDB" id="A0A8C6G7H2"/>
<reference evidence="2" key="2">
    <citation type="submission" date="2025-09" db="UniProtKB">
        <authorList>
            <consortium name="Ensembl"/>
        </authorList>
    </citation>
    <scope>IDENTIFICATION</scope>
</reference>
<dbReference type="Ensembl" id="ENSMSIT00000001737.1">
    <property type="protein sequence ID" value="ENSMSIP00000001341.1"/>
    <property type="gene ID" value="ENSMSIG00000001327.1"/>
</dbReference>
<keyword evidence="3" id="KW-1185">Reference proteome</keyword>
<dbReference type="Proteomes" id="UP000694415">
    <property type="component" value="Unplaced"/>
</dbReference>
<feature type="transmembrane region" description="Helical" evidence="1">
    <location>
        <begin position="34"/>
        <end position="52"/>
    </location>
</feature>
<organism evidence="2 3">
    <name type="scientific">Mus spicilegus</name>
    <name type="common">Mound-building mouse</name>
    <dbReference type="NCBI Taxonomy" id="10103"/>
    <lineage>
        <taxon>Eukaryota</taxon>
        <taxon>Metazoa</taxon>
        <taxon>Chordata</taxon>
        <taxon>Craniata</taxon>
        <taxon>Vertebrata</taxon>
        <taxon>Euteleostomi</taxon>
        <taxon>Mammalia</taxon>
        <taxon>Eutheria</taxon>
        <taxon>Euarchontoglires</taxon>
        <taxon>Glires</taxon>
        <taxon>Rodentia</taxon>
        <taxon>Myomorpha</taxon>
        <taxon>Muroidea</taxon>
        <taxon>Muridae</taxon>
        <taxon>Murinae</taxon>
        <taxon>Mus</taxon>
        <taxon>Mus</taxon>
    </lineage>
</organism>
<name>A0A8C6G7H2_MUSSI</name>
<sequence length="75" mass="8759">MFGGLFFLYIAICCLDHQICMVMAWKNYDVRGSSTIPYLCLLFCFCYTWLLCEGWGNSVFCYLRILSIPRPKVLP</sequence>
<evidence type="ECO:0000313" key="2">
    <source>
        <dbReference type="Ensembl" id="ENSMSIP00000001341.1"/>
    </source>
</evidence>
<keyword evidence="1" id="KW-0472">Membrane</keyword>